<evidence type="ECO:0000259" key="1">
    <source>
        <dbReference type="Pfam" id="PF18299"/>
    </source>
</evidence>
<comment type="caution">
    <text evidence="2">The sequence shown here is derived from an EMBL/GenBank/DDBJ whole genome shotgun (WGS) entry which is preliminary data.</text>
</comment>
<dbReference type="EMBL" id="BAAATJ010000005">
    <property type="protein sequence ID" value="GAA2392115.1"/>
    <property type="molecule type" value="Genomic_DNA"/>
</dbReference>
<protein>
    <recommendedName>
        <fullName evidence="1">ATP-grasp domain-containing protein</fullName>
    </recommendedName>
</protein>
<evidence type="ECO:0000313" key="3">
    <source>
        <dbReference type="Proteomes" id="UP001500058"/>
    </source>
</evidence>
<dbReference type="Proteomes" id="UP001500058">
    <property type="component" value="Unassembled WGS sequence"/>
</dbReference>
<organism evidence="2 3">
    <name type="scientific">Streptomyces glaucosporus</name>
    <dbReference type="NCBI Taxonomy" id="284044"/>
    <lineage>
        <taxon>Bacteria</taxon>
        <taxon>Bacillati</taxon>
        <taxon>Actinomycetota</taxon>
        <taxon>Actinomycetes</taxon>
        <taxon>Kitasatosporales</taxon>
        <taxon>Streptomycetaceae</taxon>
        <taxon>Streptomyces</taxon>
    </lineage>
</organism>
<dbReference type="InterPro" id="IPR041261">
    <property type="entry name" value="R2K_2"/>
</dbReference>
<sequence length="260" mass="27784">MTVTLVLPPRLTASARALRDAAHRRGLRTVRLPTFEVPAGLRAGHLHAGPSFADAVAPVLGIAPLEAPADWLARLPREYTRREILVMPIREAYALRRPVFVKSPNDKEVPARVYTDGSRLPGPDAVDPDTPVLVCDVVGFETEYRLYLLDGTVHTGSRYASRGRLALGPLSDEAAAFGADLLDGCGHTLPTAIVVDVGTVDGHWAVIEANAAWASGMYASDPQRALDTVLRAAGPAAALTSRDRPFVRSTARATGVVRAE</sequence>
<gene>
    <name evidence="2" type="ORF">GCM10010420_15590</name>
</gene>
<name>A0ABN3I0Q9_9ACTN</name>
<reference evidence="2 3" key="1">
    <citation type="journal article" date="2019" name="Int. J. Syst. Evol. Microbiol.">
        <title>The Global Catalogue of Microorganisms (GCM) 10K type strain sequencing project: providing services to taxonomists for standard genome sequencing and annotation.</title>
        <authorList>
            <consortium name="The Broad Institute Genomics Platform"/>
            <consortium name="The Broad Institute Genome Sequencing Center for Infectious Disease"/>
            <person name="Wu L."/>
            <person name="Ma J."/>
        </authorList>
    </citation>
    <scope>NUCLEOTIDE SEQUENCE [LARGE SCALE GENOMIC DNA]</scope>
    <source>
        <strain evidence="2 3">JCM 6921</strain>
    </source>
</reference>
<dbReference type="Pfam" id="PF18299">
    <property type="entry name" value="R2K_2"/>
    <property type="match status" value="1"/>
</dbReference>
<proteinExistence type="predicted"/>
<keyword evidence="3" id="KW-1185">Reference proteome</keyword>
<evidence type="ECO:0000313" key="2">
    <source>
        <dbReference type="EMBL" id="GAA2392115.1"/>
    </source>
</evidence>
<feature type="domain" description="ATP-grasp" evidence="1">
    <location>
        <begin position="79"/>
        <end position="227"/>
    </location>
</feature>
<accession>A0ABN3I0Q9</accession>